<keyword evidence="1" id="KW-0472">Membrane</keyword>
<feature type="transmembrane region" description="Helical" evidence="1">
    <location>
        <begin position="330"/>
        <end position="352"/>
    </location>
</feature>
<accession>A0A9E2KCI2</accession>
<organism evidence="2 3">
    <name type="scientific">Candidatus Cellulosilyticum pullistercoris</name>
    <dbReference type="NCBI Taxonomy" id="2838521"/>
    <lineage>
        <taxon>Bacteria</taxon>
        <taxon>Bacillati</taxon>
        <taxon>Bacillota</taxon>
        <taxon>Clostridia</taxon>
        <taxon>Lachnospirales</taxon>
        <taxon>Cellulosilyticaceae</taxon>
        <taxon>Cellulosilyticum</taxon>
    </lineage>
</organism>
<dbReference type="Pfam" id="PF04346">
    <property type="entry name" value="EutH"/>
    <property type="match status" value="1"/>
</dbReference>
<feature type="transmembrane region" description="Helical" evidence="1">
    <location>
        <begin position="142"/>
        <end position="160"/>
    </location>
</feature>
<evidence type="ECO:0000256" key="1">
    <source>
        <dbReference type="SAM" id="Phobius"/>
    </source>
</evidence>
<keyword evidence="1" id="KW-1133">Transmembrane helix</keyword>
<reference evidence="2" key="1">
    <citation type="journal article" date="2021" name="PeerJ">
        <title>Extensive microbial diversity within the chicken gut microbiome revealed by metagenomics and culture.</title>
        <authorList>
            <person name="Gilroy R."/>
            <person name="Ravi A."/>
            <person name="Getino M."/>
            <person name="Pursley I."/>
            <person name="Horton D.L."/>
            <person name="Alikhan N.F."/>
            <person name="Baker D."/>
            <person name="Gharbi K."/>
            <person name="Hall N."/>
            <person name="Watson M."/>
            <person name="Adriaenssens E.M."/>
            <person name="Foster-Nyarko E."/>
            <person name="Jarju S."/>
            <person name="Secka A."/>
            <person name="Antonio M."/>
            <person name="Oren A."/>
            <person name="Chaudhuri R.R."/>
            <person name="La Ragione R."/>
            <person name="Hildebrand F."/>
            <person name="Pallen M.J."/>
        </authorList>
    </citation>
    <scope>NUCLEOTIDE SEQUENCE</scope>
    <source>
        <strain evidence="2">B5-657</strain>
    </source>
</reference>
<feature type="transmembrane region" description="Helical" evidence="1">
    <location>
        <begin position="199"/>
        <end position="219"/>
    </location>
</feature>
<evidence type="ECO:0000313" key="3">
    <source>
        <dbReference type="Proteomes" id="UP000824229"/>
    </source>
</evidence>
<proteinExistence type="predicted"/>
<name>A0A9E2KCI2_9FIRM</name>
<dbReference type="PANTHER" id="PTHR40089:SF1">
    <property type="entry name" value="ETHANOLAMINE PERMEASE EUTH-RELATED"/>
    <property type="match status" value="1"/>
</dbReference>
<dbReference type="Proteomes" id="UP000824229">
    <property type="component" value="Unassembled WGS sequence"/>
</dbReference>
<dbReference type="PANTHER" id="PTHR40089">
    <property type="entry name" value="ETHANOLAMINE UTILIZATION PROTEIN EUTH"/>
    <property type="match status" value="1"/>
</dbReference>
<dbReference type="PIRSF" id="PIRSF019466">
    <property type="entry name" value="EutH"/>
    <property type="match status" value="1"/>
</dbReference>
<feature type="transmembrane region" description="Helical" evidence="1">
    <location>
        <begin position="6"/>
        <end position="25"/>
    </location>
</feature>
<feature type="transmembrane region" description="Helical" evidence="1">
    <location>
        <begin position="109"/>
        <end position="130"/>
    </location>
</feature>
<feature type="transmembrane region" description="Helical" evidence="1">
    <location>
        <begin position="303"/>
        <end position="324"/>
    </location>
</feature>
<dbReference type="InterPro" id="IPR007441">
    <property type="entry name" value="EutH"/>
</dbReference>
<sequence>MSLDYIIMFIMGIGVLLGATDLILGNKLGLGLKFEEGFMCLGPTALSMVGIICISPLIANLLSPLIVPLYHLIGADPAMFASILAIDMGGYPLAMALAENPLVGNFSGLIVSTMLGVTIVFTIPLGLTMLPTSDQPYFAKGLLIGLIPIPLGSFLGGLLIGLPIKALLLNSLPTLFIAILLMIGLILNQGLMVKGFILFGKGIKIITTIGLAAAAFEYLTDITLIPGMPDILDCMATVSSICIVLLGSLPLMTLLLRLLQKPFEALGHKLSLNGPSIGGILFSCISVLPVFKIYPEMNERGKVVSTAFFVSATSMFAAHLGFVADVAPNFLLPMIVAKLSSALIAFLLALLLTRTEKNSF</sequence>
<feature type="transmembrane region" description="Helical" evidence="1">
    <location>
        <begin position="231"/>
        <end position="252"/>
    </location>
</feature>
<reference evidence="2" key="2">
    <citation type="submission" date="2021-04" db="EMBL/GenBank/DDBJ databases">
        <authorList>
            <person name="Gilroy R."/>
        </authorList>
    </citation>
    <scope>NUCLEOTIDE SEQUENCE</scope>
    <source>
        <strain evidence="2">B5-657</strain>
    </source>
</reference>
<feature type="transmembrane region" description="Helical" evidence="1">
    <location>
        <begin position="37"/>
        <end position="58"/>
    </location>
</feature>
<dbReference type="GO" id="GO:0005886">
    <property type="term" value="C:plasma membrane"/>
    <property type="evidence" value="ECO:0007669"/>
    <property type="project" value="TreeGrafter"/>
</dbReference>
<comment type="caution">
    <text evidence="2">The sequence shown here is derived from an EMBL/GenBank/DDBJ whole genome shotgun (WGS) entry which is preliminary data.</text>
</comment>
<evidence type="ECO:0000313" key="2">
    <source>
        <dbReference type="EMBL" id="MBU3804300.1"/>
    </source>
</evidence>
<gene>
    <name evidence="2" type="ORF">H9872_06060</name>
</gene>
<protein>
    <submittedName>
        <fullName evidence="2">Ethanolamine utilization protein EutH</fullName>
    </submittedName>
</protein>
<keyword evidence="1" id="KW-0812">Transmembrane</keyword>
<feature type="transmembrane region" description="Helical" evidence="1">
    <location>
        <begin position="167"/>
        <end position="187"/>
    </location>
</feature>
<dbReference type="GO" id="GO:0034228">
    <property type="term" value="F:ethanolamine transmembrane transporter activity"/>
    <property type="evidence" value="ECO:0007669"/>
    <property type="project" value="InterPro"/>
</dbReference>
<feature type="transmembrane region" description="Helical" evidence="1">
    <location>
        <begin position="78"/>
        <end position="97"/>
    </location>
</feature>
<dbReference type="AlphaFoldDB" id="A0A9E2KCI2"/>
<feature type="transmembrane region" description="Helical" evidence="1">
    <location>
        <begin position="272"/>
        <end position="291"/>
    </location>
</feature>
<dbReference type="EMBL" id="JAHLFQ010000135">
    <property type="protein sequence ID" value="MBU3804300.1"/>
    <property type="molecule type" value="Genomic_DNA"/>
</dbReference>